<protein>
    <submittedName>
        <fullName evidence="1">Uncharacterized protein</fullName>
    </submittedName>
</protein>
<proteinExistence type="predicted"/>
<dbReference type="AlphaFoldDB" id="A0A139WAT3"/>
<dbReference type="Proteomes" id="UP000007266">
    <property type="component" value="Linkage group 10"/>
</dbReference>
<reference evidence="1 2" key="1">
    <citation type="journal article" date="2008" name="Nature">
        <title>The genome of the model beetle and pest Tribolium castaneum.</title>
        <authorList>
            <consortium name="Tribolium Genome Sequencing Consortium"/>
            <person name="Richards S."/>
            <person name="Gibbs R.A."/>
            <person name="Weinstock G.M."/>
            <person name="Brown S.J."/>
            <person name="Denell R."/>
            <person name="Beeman R.W."/>
            <person name="Gibbs R."/>
            <person name="Beeman R.W."/>
            <person name="Brown S.J."/>
            <person name="Bucher G."/>
            <person name="Friedrich M."/>
            <person name="Grimmelikhuijzen C.J."/>
            <person name="Klingler M."/>
            <person name="Lorenzen M."/>
            <person name="Richards S."/>
            <person name="Roth S."/>
            <person name="Schroder R."/>
            <person name="Tautz D."/>
            <person name="Zdobnov E.M."/>
            <person name="Muzny D."/>
            <person name="Gibbs R.A."/>
            <person name="Weinstock G.M."/>
            <person name="Attaway T."/>
            <person name="Bell S."/>
            <person name="Buhay C.J."/>
            <person name="Chandrabose M.N."/>
            <person name="Chavez D."/>
            <person name="Clerk-Blankenburg K.P."/>
            <person name="Cree A."/>
            <person name="Dao M."/>
            <person name="Davis C."/>
            <person name="Chacko J."/>
            <person name="Dinh H."/>
            <person name="Dugan-Rocha S."/>
            <person name="Fowler G."/>
            <person name="Garner T.T."/>
            <person name="Garnes J."/>
            <person name="Gnirke A."/>
            <person name="Hawes A."/>
            <person name="Hernandez J."/>
            <person name="Hines S."/>
            <person name="Holder M."/>
            <person name="Hume J."/>
            <person name="Jhangiani S.N."/>
            <person name="Joshi V."/>
            <person name="Khan Z.M."/>
            <person name="Jackson L."/>
            <person name="Kovar C."/>
            <person name="Kowis A."/>
            <person name="Lee S."/>
            <person name="Lewis L.R."/>
            <person name="Margolis J."/>
            <person name="Morgan M."/>
            <person name="Nazareth L.V."/>
            <person name="Nguyen N."/>
            <person name="Okwuonu G."/>
            <person name="Parker D."/>
            <person name="Richards S."/>
            <person name="Ruiz S.J."/>
            <person name="Santibanez J."/>
            <person name="Savard J."/>
            <person name="Scherer S.E."/>
            <person name="Schneider B."/>
            <person name="Sodergren E."/>
            <person name="Tautz D."/>
            <person name="Vattahil S."/>
            <person name="Villasana D."/>
            <person name="White C.S."/>
            <person name="Wright R."/>
            <person name="Park Y."/>
            <person name="Beeman R.W."/>
            <person name="Lord J."/>
            <person name="Oppert B."/>
            <person name="Lorenzen M."/>
            <person name="Brown S."/>
            <person name="Wang L."/>
            <person name="Savard J."/>
            <person name="Tautz D."/>
            <person name="Richards S."/>
            <person name="Weinstock G."/>
            <person name="Gibbs R.A."/>
            <person name="Liu Y."/>
            <person name="Worley K."/>
            <person name="Weinstock G."/>
            <person name="Elsik C.G."/>
            <person name="Reese J.T."/>
            <person name="Elhaik E."/>
            <person name="Landan G."/>
            <person name="Graur D."/>
            <person name="Arensburger P."/>
            <person name="Atkinson P."/>
            <person name="Beeman R.W."/>
            <person name="Beidler J."/>
            <person name="Brown S.J."/>
            <person name="Demuth J.P."/>
            <person name="Drury D.W."/>
            <person name="Du Y.Z."/>
            <person name="Fujiwara H."/>
            <person name="Lorenzen M."/>
            <person name="Maselli V."/>
            <person name="Osanai M."/>
            <person name="Park Y."/>
            <person name="Robertson H.M."/>
            <person name="Tu Z."/>
            <person name="Wang J.J."/>
            <person name="Wang S."/>
            <person name="Richards S."/>
            <person name="Song H."/>
            <person name="Zhang L."/>
            <person name="Sodergren E."/>
            <person name="Werner D."/>
            <person name="Stanke M."/>
            <person name="Morgenstern B."/>
            <person name="Solovyev V."/>
            <person name="Kosarev P."/>
            <person name="Brown G."/>
            <person name="Chen H.C."/>
            <person name="Ermolaeva O."/>
            <person name="Hlavina W."/>
            <person name="Kapustin Y."/>
            <person name="Kiryutin B."/>
            <person name="Kitts P."/>
            <person name="Maglott D."/>
            <person name="Pruitt K."/>
            <person name="Sapojnikov V."/>
            <person name="Souvorov A."/>
            <person name="Mackey A.J."/>
            <person name="Waterhouse R.M."/>
            <person name="Wyder S."/>
            <person name="Zdobnov E.M."/>
            <person name="Zdobnov E.M."/>
            <person name="Wyder S."/>
            <person name="Kriventseva E.V."/>
            <person name="Kadowaki T."/>
            <person name="Bork P."/>
            <person name="Aranda M."/>
            <person name="Bao R."/>
            <person name="Beermann A."/>
            <person name="Berns N."/>
            <person name="Bolognesi R."/>
            <person name="Bonneton F."/>
            <person name="Bopp D."/>
            <person name="Brown S.J."/>
            <person name="Bucher G."/>
            <person name="Butts T."/>
            <person name="Chaumot A."/>
            <person name="Denell R.E."/>
            <person name="Ferrier D.E."/>
            <person name="Friedrich M."/>
            <person name="Gordon C.M."/>
            <person name="Jindra M."/>
            <person name="Klingler M."/>
            <person name="Lan Q."/>
            <person name="Lattorff H.M."/>
            <person name="Laudet V."/>
            <person name="von Levetsow C."/>
            <person name="Liu Z."/>
            <person name="Lutz R."/>
            <person name="Lynch J.A."/>
            <person name="da Fonseca R.N."/>
            <person name="Posnien N."/>
            <person name="Reuter R."/>
            <person name="Roth S."/>
            <person name="Savard J."/>
            <person name="Schinko J.B."/>
            <person name="Schmitt C."/>
            <person name="Schoppmeier M."/>
            <person name="Schroder R."/>
            <person name="Shippy T.D."/>
            <person name="Simonnet F."/>
            <person name="Marques-Souza H."/>
            <person name="Tautz D."/>
            <person name="Tomoyasu Y."/>
            <person name="Trauner J."/>
            <person name="Van der Zee M."/>
            <person name="Vervoort M."/>
            <person name="Wittkopp N."/>
            <person name="Wimmer E.A."/>
            <person name="Yang X."/>
            <person name="Jones A.K."/>
            <person name="Sattelle D.B."/>
            <person name="Ebert P.R."/>
            <person name="Nelson D."/>
            <person name="Scott J.G."/>
            <person name="Beeman R.W."/>
            <person name="Muthukrishnan S."/>
            <person name="Kramer K.J."/>
            <person name="Arakane Y."/>
            <person name="Beeman R.W."/>
            <person name="Zhu Q."/>
            <person name="Hogenkamp D."/>
            <person name="Dixit R."/>
            <person name="Oppert B."/>
            <person name="Jiang H."/>
            <person name="Zou Z."/>
            <person name="Marshall J."/>
            <person name="Elpidina E."/>
            <person name="Vinokurov K."/>
            <person name="Oppert C."/>
            <person name="Zou Z."/>
            <person name="Evans J."/>
            <person name="Lu Z."/>
            <person name="Zhao P."/>
            <person name="Sumathipala N."/>
            <person name="Altincicek B."/>
            <person name="Vilcinskas A."/>
            <person name="Williams M."/>
            <person name="Hultmark D."/>
            <person name="Hetru C."/>
            <person name="Jiang H."/>
            <person name="Grimmelikhuijzen C.J."/>
            <person name="Hauser F."/>
            <person name="Cazzamali G."/>
            <person name="Williamson M."/>
            <person name="Park Y."/>
            <person name="Li B."/>
            <person name="Tanaka Y."/>
            <person name="Predel R."/>
            <person name="Neupert S."/>
            <person name="Schachtner J."/>
            <person name="Verleyen P."/>
            <person name="Raible F."/>
            <person name="Bork P."/>
            <person name="Friedrich M."/>
            <person name="Walden K.K."/>
            <person name="Robertson H.M."/>
            <person name="Angeli S."/>
            <person name="Foret S."/>
            <person name="Bucher G."/>
            <person name="Schuetz S."/>
            <person name="Maleszka R."/>
            <person name="Wimmer E.A."/>
            <person name="Beeman R.W."/>
            <person name="Lorenzen M."/>
            <person name="Tomoyasu Y."/>
            <person name="Miller S.C."/>
            <person name="Grossmann D."/>
            <person name="Bucher G."/>
        </authorList>
    </citation>
    <scope>NUCLEOTIDE SEQUENCE [LARGE SCALE GENOMIC DNA]</scope>
    <source>
        <strain evidence="1 2">Georgia GA2</strain>
    </source>
</reference>
<accession>A0A139WAT3</accession>
<name>A0A139WAT3_TRICA</name>
<evidence type="ECO:0000313" key="2">
    <source>
        <dbReference type="Proteomes" id="UP000007266"/>
    </source>
</evidence>
<gene>
    <name evidence="1" type="primary">AUGUSTUS-3.0.2_34905</name>
    <name evidence="1" type="ORF">TcasGA2_TC034905</name>
</gene>
<dbReference type="EMBL" id="KQ971380">
    <property type="protein sequence ID" value="KYB25010.1"/>
    <property type="molecule type" value="Genomic_DNA"/>
</dbReference>
<reference evidence="1 2" key="2">
    <citation type="journal article" date="2010" name="Nucleic Acids Res.">
        <title>BeetleBase in 2010: revisions to provide comprehensive genomic information for Tribolium castaneum.</title>
        <authorList>
            <person name="Kim H.S."/>
            <person name="Murphy T."/>
            <person name="Xia J."/>
            <person name="Caragea D."/>
            <person name="Park Y."/>
            <person name="Beeman R.W."/>
            <person name="Lorenzen M.D."/>
            <person name="Butcher S."/>
            <person name="Manak J.R."/>
            <person name="Brown S.J."/>
        </authorList>
    </citation>
    <scope>GENOME REANNOTATION</scope>
    <source>
        <strain evidence="1 2">Georgia GA2</strain>
    </source>
</reference>
<sequence>MIRNYISITFMNIHCRLSNKEEPEAVLVSYVILNW</sequence>
<organism evidence="1 2">
    <name type="scientific">Tribolium castaneum</name>
    <name type="common">Red flour beetle</name>
    <dbReference type="NCBI Taxonomy" id="7070"/>
    <lineage>
        <taxon>Eukaryota</taxon>
        <taxon>Metazoa</taxon>
        <taxon>Ecdysozoa</taxon>
        <taxon>Arthropoda</taxon>
        <taxon>Hexapoda</taxon>
        <taxon>Insecta</taxon>
        <taxon>Pterygota</taxon>
        <taxon>Neoptera</taxon>
        <taxon>Endopterygota</taxon>
        <taxon>Coleoptera</taxon>
        <taxon>Polyphaga</taxon>
        <taxon>Cucujiformia</taxon>
        <taxon>Tenebrionidae</taxon>
        <taxon>Tenebrionidae incertae sedis</taxon>
        <taxon>Tribolium</taxon>
    </lineage>
</organism>
<dbReference type="InParanoid" id="A0A139WAT3"/>
<evidence type="ECO:0000313" key="1">
    <source>
        <dbReference type="EMBL" id="KYB25010.1"/>
    </source>
</evidence>
<keyword evidence="2" id="KW-1185">Reference proteome</keyword>